<dbReference type="GO" id="GO:0004300">
    <property type="term" value="F:enoyl-CoA hydratase activity"/>
    <property type="evidence" value="ECO:0007669"/>
    <property type="project" value="UniProtKB-EC"/>
</dbReference>
<keyword evidence="4" id="KW-1185">Reference proteome</keyword>
<gene>
    <name evidence="3" type="ORF">C1H70_03930</name>
</gene>
<comment type="caution">
    <text evidence="3">The sequence shown here is derived from an EMBL/GenBank/DDBJ whole genome shotgun (WGS) entry which is preliminary data.</text>
</comment>
<evidence type="ECO:0000256" key="2">
    <source>
        <dbReference type="RuleBase" id="RU003707"/>
    </source>
</evidence>
<dbReference type="GO" id="GO:0006635">
    <property type="term" value="P:fatty acid beta-oxidation"/>
    <property type="evidence" value="ECO:0007669"/>
    <property type="project" value="TreeGrafter"/>
</dbReference>
<dbReference type="Pfam" id="PF00378">
    <property type="entry name" value="ECH_1"/>
    <property type="match status" value="1"/>
</dbReference>
<name>A0A2N7UMA6_9GAMM</name>
<comment type="similarity">
    <text evidence="1 2">Belongs to the enoyl-CoA hydratase/isomerase family.</text>
</comment>
<dbReference type="SUPFAM" id="SSF52096">
    <property type="entry name" value="ClpP/crotonase"/>
    <property type="match status" value="1"/>
</dbReference>
<proteinExistence type="inferred from homology"/>
<keyword evidence="3" id="KW-0456">Lyase</keyword>
<reference evidence="3 4" key="1">
    <citation type="submission" date="2018-01" db="EMBL/GenBank/DDBJ databases">
        <title>Halomonas endophytica sp. nov., isolated from storage liquid in the stems of Populus euphratica.</title>
        <authorList>
            <person name="Chen C."/>
        </authorList>
    </citation>
    <scope>NUCLEOTIDE SEQUENCE [LARGE SCALE GENOMIC DNA]</scope>
    <source>
        <strain evidence="3 4">BZ-SZ-XJ27</strain>
    </source>
</reference>
<dbReference type="InterPro" id="IPR001753">
    <property type="entry name" value="Enoyl-CoA_hydra/iso"/>
</dbReference>
<dbReference type="OrthoDB" id="9807606at2"/>
<organism evidence="3 4">
    <name type="scientific">Halomonas urumqiensis</name>
    <dbReference type="NCBI Taxonomy" id="1684789"/>
    <lineage>
        <taxon>Bacteria</taxon>
        <taxon>Pseudomonadati</taxon>
        <taxon>Pseudomonadota</taxon>
        <taxon>Gammaproteobacteria</taxon>
        <taxon>Oceanospirillales</taxon>
        <taxon>Halomonadaceae</taxon>
        <taxon>Halomonas</taxon>
    </lineage>
</organism>
<accession>A0A2N7UMA6</accession>
<dbReference type="InterPro" id="IPR018376">
    <property type="entry name" value="Enoyl-CoA_hyd/isom_CS"/>
</dbReference>
<dbReference type="RefSeq" id="WP_102587039.1">
    <property type="nucleotide sequence ID" value="NZ_BNAE01000003.1"/>
</dbReference>
<dbReference type="NCBIfam" id="NF004796">
    <property type="entry name" value="PRK06144.1"/>
    <property type="match status" value="1"/>
</dbReference>
<dbReference type="PROSITE" id="PS00166">
    <property type="entry name" value="ENOYL_COA_HYDRATASE"/>
    <property type="match status" value="1"/>
</dbReference>
<evidence type="ECO:0000313" key="4">
    <source>
        <dbReference type="Proteomes" id="UP000235547"/>
    </source>
</evidence>
<dbReference type="EC" id="4.2.1.17" evidence="3"/>
<dbReference type="AlphaFoldDB" id="A0A2N7UMA6"/>
<evidence type="ECO:0000313" key="3">
    <source>
        <dbReference type="EMBL" id="PMR81557.1"/>
    </source>
</evidence>
<sequence length="262" mass="29127">MNSTDELVYEREGRVAWLLFNRPKVRNAMTWGMYDALERTCHELNDDPEIDVVVLRGVGGEAFVAGTDIKQFSAFSEAQDALDYERRIDRVMATLEALKKPTIALIEGFCIGGGAAIAMACDFRYCTPDLKFGVPIARTLGNCVSMNNVSRMVDLVGPARAKEVLMLASIIKADEAKQAGLVTGVIDHQDIEGEVRKVIEKLQSFAPLTIRASKEAIRRFQKYHVPEDGQDDDLIALCYTSEDFHGAVDAFINKTPHAWRGR</sequence>
<protein>
    <submittedName>
        <fullName evidence="3">Enoyl-CoA hydratase</fullName>
        <ecNumber evidence="3">4.2.1.17</ecNumber>
    </submittedName>
</protein>
<dbReference type="Gene3D" id="3.90.226.10">
    <property type="entry name" value="2-enoyl-CoA Hydratase, Chain A, domain 1"/>
    <property type="match status" value="1"/>
</dbReference>
<dbReference type="PANTHER" id="PTHR11941:SF54">
    <property type="entry name" value="ENOYL-COA HYDRATASE, MITOCHONDRIAL"/>
    <property type="match status" value="1"/>
</dbReference>
<dbReference type="EMBL" id="PNRG01000008">
    <property type="protein sequence ID" value="PMR81557.1"/>
    <property type="molecule type" value="Genomic_DNA"/>
</dbReference>
<dbReference type="PANTHER" id="PTHR11941">
    <property type="entry name" value="ENOYL-COA HYDRATASE-RELATED"/>
    <property type="match status" value="1"/>
</dbReference>
<dbReference type="CDD" id="cd06558">
    <property type="entry name" value="crotonase-like"/>
    <property type="match status" value="1"/>
</dbReference>
<dbReference type="Proteomes" id="UP000235547">
    <property type="component" value="Unassembled WGS sequence"/>
</dbReference>
<evidence type="ECO:0000256" key="1">
    <source>
        <dbReference type="ARBA" id="ARBA00005254"/>
    </source>
</evidence>
<dbReference type="InterPro" id="IPR029045">
    <property type="entry name" value="ClpP/crotonase-like_dom_sf"/>
</dbReference>